<dbReference type="Proteomes" id="UP001145799">
    <property type="component" value="Unassembled WGS sequence"/>
</dbReference>
<dbReference type="Gene3D" id="3.40.50.720">
    <property type="entry name" value="NAD(P)-binding Rossmann-like Domain"/>
    <property type="match status" value="1"/>
</dbReference>
<dbReference type="AlphaFoldDB" id="A0A9X3PP52"/>
<dbReference type="GO" id="GO:0008641">
    <property type="term" value="F:ubiquitin-like modifier activating enzyme activity"/>
    <property type="evidence" value="ECO:0007669"/>
    <property type="project" value="InterPro"/>
</dbReference>
<dbReference type="InterPro" id="IPR035985">
    <property type="entry name" value="Ubiquitin-activating_enz"/>
</dbReference>
<name>A0A9X3PP52_9ACTN</name>
<organism evidence="3 5">
    <name type="scientific">Glycomyces lechevalierae</name>
    <dbReference type="NCBI Taxonomy" id="256034"/>
    <lineage>
        <taxon>Bacteria</taxon>
        <taxon>Bacillati</taxon>
        <taxon>Actinomycetota</taxon>
        <taxon>Actinomycetes</taxon>
        <taxon>Glycomycetales</taxon>
        <taxon>Glycomycetaceae</taxon>
        <taxon>Glycomyces</taxon>
    </lineage>
</organism>
<dbReference type="InterPro" id="IPR000594">
    <property type="entry name" value="ThiF_NAD_FAD-bd"/>
</dbReference>
<dbReference type="EMBL" id="JAVDYD010000001">
    <property type="protein sequence ID" value="MDR7336675.1"/>
    <property type="molecule type" value="Genomic_DNA"/>
</dbReference>
<dbReference type="GO" id="GO:0016779">
    <property type="term" value="F:nucleotidyltransferase activity"/>
    <property type="evidence" value="ECO:0007669"/>
    <property type="project" value="UniProtKB-KW"/>
</dbReference>
<reference evidence="4 6" key="2">
    <citation type="submission" date="2023-07" db="EMBL/GenBank/DDBJ databases">
        <title>Sequencing the genomes of 1000 actinobacteria strains.</title>
        <authorList>
            <person name="Klenk H.-P."/>
        </authorList>
    </citation>
    <scope>NUCLEOTIDE SEQUENCE [LARGE SCALE GENOMIC DNA]</scope>
    <source>
        <strain evidence="4 6">DSM 44724</strain>
    </source>
</reference>
<feature type="domain" description="THIF-type NAD/FAD binding fold" evidence="2">
    <location>
        <begin position="124"/>
        <end position="361"/>
    </location>
</feature>
<evidence type="ECO:0000256" key="1">
    <source>
        <dbReference type="SAM" id="Phobius"/>
    </source>
</evidence>
<dbReference type="PANTHER" id="PTHR10953">
    <property type="entry name" value="UBIQUITIN-ACTIVATING ENZYME E1"/>
    <property type="match status" value="1"/>
</dbReference>
<dbReference type="EMBL" id="JAPZVQ010000017">
    <property type="protein sequence ID" value="MDA1387559.1"/>
    <property type="molecule type" value="Genomic_DNA"/>
</dbReference>
<gene>
    <name evidence="4" type="ORF">J2S69_000394</name>
    <name evidence="3" type="ORF">O2L01_21375</name>
</gene>
<dbReference type="InterPro" id="IPR045886">
    <property type="entry name" value="ThiF/MoeB/HesA"/>
</dbReference>
<dbReference type="GO" id="GO:0005737">
    <property type="term" value="C:cytoplasm"/>
    <property type="evidence" value="ECO:0007669"/>
    <property type="project" value="TreeGrafter"/>
</dbReference>
<dbReference type="Pfam" id="PF00899">
    <property type="entry name" value="ThiF"/>
    <property type="match status" value="1"/>
</dbReference>
<evidence type="ECO:0000313" key="4">
    <source>
        <dbReference type="EMBL" id="MDR7336675.1"/>
    </source>
</evidence>
<dbReference type="SUPFAM" id="SSF69572">
    <property type="entry name" value="Activating enzymes of the ubiquitin-like proteins"/>
    <property type="match status" value="1"/>
</dbReference>
<comment type="caution">
    <text evidence="3">The sequence shown here is derived from an EMBL/GenBank/DDBJ whole genome shotgun (WGS) entry which is preliminary data.</text>
</comment>
<reference evidence="3" key="1">
    <citation type="submission" date="2022-12" db="EMBL/GenBank/DDBJ databases">
        <title>Gycomyces niveus sp.nov., a novel actinomycete isolated from soil in Shouguang.</title>
        <authorList>
            <person name="Yang X."/>
        </authorList>
    </citation>
    <scope>NUCLEOTIDE SEQUENCE</scope>
    <source>
        <strain evidence="3">DSM 44724</strain>
    </source>
</reference>
<dbReference type="Proteomes" id="UP001183604">
    <property type="component" value="Unassembled WGS sequence"/>
</dbReference>
<proteinExistence type="predicted"/>
<evidence type="ECO:0000313" key="3">
    <source>
        <dbReference type="EMBL" id="MDA1387559.1"/>
    </source>
</evidence>
<keyword evidence="3" id="KW-0548">Nucleotidyltransferase</keyword>
<keyword evidence="6" id="KW-1185">Reference proteome</keyword>
<dbReference type="PANTHER" id="PTHR10953:SF102">
    <property type="entry name" value="ADENYLYLTRANSFERASE AND SULFURTRANSFERASE MOCS3"/>
    <property type="match status" value="1"/>
</dbReference>
<keyword evidence="1" id="KW-0812">Transmembrane</keyword>
<evidence type="ECO:0000313" key="5">
    <source>
        <dbReference type="Proteomes" id="UP001145799"/>
    </source>
</evidence>
<keyword evidence="1" id="KW-0472">Membrane</keyword>
<evidence type="ECO:0000259" key="2">
    <source>
        <dbReference type="Pfam" id="PF00899"/>
    </source>
</evidence>
<keyword evidence="1" id="KW-1133">Transmembrane helix</keyword>
<evidence type="ECO:0000313" key="6">
    <source>
        <dbReference type="Proteomes" id="UP001183604"/>
    </source>
</evidence>
<dbReference type="GO" id="GO:0004792">
    <property type="term" value="F:thiosulfate-cyanide sulfurtransferase activity"/>
    <property type="evidence" value="ECO:0007669"/>
    <property type="project" value="TreeGrafter"/>
</dbReference>
<accession>A0A9X3PP52</accession>
<keyword evidence="3" id="KW-0808">Transferase</keyword>
<dbReference type="RefSeq" id="WP_270124064.1">
    <property type="nucleotide sequence ID" value="NZ_BAAAOM010000002.1"/>
</dbReference>
<protein>
    <submittedName>
        <fullName evidence="4">Molybdopterin/thiamine biosynthesis adenylyltransferase</fullName>
    </submittedName>
    <submittedName>
        <fullName evidence="3">ThiF family adenylyltransferase</fullName>
    </submittedName>
</protein>
<feature type="transmembrane region" description="Helical" evidence="1">
    <location>
        <begin position="134"/>
        <end position="155"/>
    </location>
</feature>
<sequence length="367" mass="39644">MEQPRIKPEHDAFRTRGGNVRIGGGVHGIAAEIEDPDGWVWSLVVACDGTRRRDAIVAEVRRTHPALSEADVTGAIDDLIAAGHVEDAAAPPPPGLSPRERERYGRSAQYYRWTDPLPRESIWEVQMRLKESRVLVVGLGGAGGAAAMALAAAGVGDLHCVDFDRVELSNLNRQILYTEGDLGRSKVDVAVERLRQLNSDITVTGEHARIERLEDFLPLLEGRDLMVLAADGPDGIRHWANRACLKTGTPWVEGGYHGPHMVTGGYVPGEGACWECLRLGEQRRLDLGLVSDDARAKGQPRAPGHPVTAVTAVISGQLKAHWAIALLTGAARVRPGTAWGLNLMAPDEPPVVSYPRQPDCPACGDRP</sequence>